<dbReference type="Proteomes" id="UP000006054">
    <property type="component" value="Chromosome"/>
</dbReference>
<protein>
    <submittedName>
        <fullName evidence="2">PP-loop superfamily ATP-utilizing enzyme</fullName>
    </submittedName>
</protein>
<dbReference type="CDD" id="cd01994">
    <property type="entry name" value="AANH_PF0828-like"/>
    <property type="match status" value="1"/>
</dbReference>
<dbReference type="eggNOG" id="COG2102">
    <property type="taxonomic scope" value="Bacteria"/>
</dbReference>
<accession>I4AQW6</accession>
<evidence type="ECO:0000259" key="1">
    <source>
        <dbReference type="Pfam" id="PF01902"/>
    </source>
</evidence>
<sequence>MSGNKKTLPKAAFFWSGGKDSAYCLQKILQEKNYEISYLITTLSLPYKRITMHGIKEELLEQQAESIGIPLIKFFLSEGTNKEYEEKMNTILQNLKGEGIEIIIFGDIFLEDLREYRENQLKETGMKAIFPLWKIDTNFLVNDFINQGFESVTCCVSDAFLDESFVGQKIDKTFLQQLPKQVDACGENGEFHSFCTSAPYFSKKIEIKVGEKLYKPLPIQANSDCDLPSENKVKGFWFAELELN</sequence>
<feature type="domain" description="Diphthamide synthase" evidence="1">
    <location>
        <begin position="10"/>
        <end position="212"/>
    </location>
</feature>
<dbReference type="Pfam" id="PF01902">
    <property type="entry name" value="Diphthami_syn_2"/>
    <property type="match status" value="1"/>
</dbReference>
<dbReference type="RefSeq" id="WP_014799774.1">
    <property type="nucleotide sequence ID" value="NC_018018.1"/>
</dbReference>
<dbReference type="HOGENOM" id="CLU_010289_1_1_10"/>
<dbReference type="Gene3D" id="3.40.50.620">
    <property type="entry name" value="HUPs"/>
    <property type="match status" value="1"/>
</dbReference>
<keyword evidence="3" id="KW-1185">Reference proteome</keyword>
<reference evidence="3" key="1">
    <citation type="submission" date="2012-06" db="EMBL/GenBank/DDBJ databases">
        <title>The complete genome of Flexibacter litoralis DSM 6794.</title>
        <authorList>
            <person name="Lucas S."/>
            <person name="Copeland A."/>
            <person name="Lapidus A."/>
            <person name="Glavina del Rio T."/>
            <person name="Dalin E."/>
            <person name="Tice H."/>
            <person name="Bruce D."/>
            <person name="Goodwin L."/>
            <person name="Pitluck S."/>
            <person name="Peters L."/>
            <person name="Ovchinnikova G."/>
            <person name="Lu M."/>
            <person name="Kyrpides N."/>
            <person name="Mavromatis K."/>
            <person name="Ivanova N."/>
            <person name="Brettin T."/>
            <person name="Detter J.C."/>
            <person name="Han C."/>
            <person name="Larimer F."/>
            <person name="Land M."/>
            <person name="Hauser L."/>
            <person name="Markowitz V."/>
            <person name="Cheng J.-F."/>
            <person name="Hugenholtz P."/>
            <person name="Woyke T."/>
            <person name="Wu D."/>
            <person name="Spring S."/>
            <person name="Lang E."/>
            <person name="Kopitz M."/>
            <person name="Brambilla E."/>
            <person name="Klenk H.-P."/>
            <person name="Eisen J.A."/>
        </authorList>
    </citation>
    <scope>NUCLEOTIDE SEQUENCE [LARGE SCALE GENOMIC DNA]</scope>
    <source>
        <strain evidence="3">ATCC 23117 / DSM 6794 / NBRC 15988 / NCIMB 1366 / Sio-4</strain>
    </source>
</reference>
<dbReference type="KEGG" id="fli:Fleli_4055"/>
<dbReference type="InterPro" id="IPR030662">
    <property type="entry name" value="DPH6/MJ0570"/>
</dbReference>
<proteinExistence type="predicted"/>
<dbReference type="InterPro" id="IPR002761">
    <property type="entry name" value="Diphthami_syn_dom"/>
</dbReference>
<dbReference type="PIRSF" id="PIRSF039123">
    <property type="entry name" value="Diphthamide_synthase"/>
    <property type="match status" value="1"/>
</dbReference>
<organism evidence="2 3">
    <name type="scientific">Bernardetia litoralis (strain ATCC 23117 / DSM 6794 / NBRC 15988 / NCIMB 1366 / Fx l1 / Sio-4)</name>
    <name type="common">Flexibacter litoralis</name>
    <dbReference type="NCBI Taxonomy" id="880071"/>
    <lineage>
        <taxon>Bacteria</taxon>
        <taxon>Pseudomonadati</taxon>
        <taxon>Bacteroidota</taxon>
        <taxon>Cytophagia</taxon>
        <taxon>Cytophagales</taxon>
        <taxon>Bernardetiaceae</taxon>
        <taxon>Bernardetia</taxon>
    </lineage>
</organism>
<evidence type="ECO:0000313" key="2">
    <source>
        <dbReference type="EMBL" id="AFM06351.1"/>
    </source>
</evidence>
<dbReference type="STRING" id="880071.Fleli_4055"/>
<dbReference type="OrthoDB" id="3572539at2"/>
<dbReference type="PATRIC" id="fig|880071.3.peg.4055"/>
<dbReference type="NCBIfam" id="TIGR00290">
    <property type="entry name" value="MJ0570_dom"/>
    <property type="match status" value="1"/>
</dbReference>
<dbReference type="EMBL" id="CP003345">
    <property type="protein sequence ID" value="AFM06351.1"/>
    <property type="molecule type" value="Genomic_DNA"/>
</dbReference>
<evidence type="ECO:0000313" key="3">
    <source>
        <dbReference type="Proteomes" id="UP000006054"/>
    </source>
</evidence>
<gene>
    <name evidence="2" type="ordered locus">Fleli_4055</name>
</gene>
<dbReference type="AlphaFoldDB" id="I4AQW6"/>
<dbReference type="SUPFAM" id="SSF52402">
    <property type="entry name" value="Adenine nucleotide alpha hydrolases-like"/>
    <property type="match status" value="1"/>
</dbReference>
<name>I4AQW6_BERLS</name>
<dbReference type="InterPro" id="IPR014729">
    <property type="entry name" value="Rossmann-like_a/b/a_fold"/>
</dbReference>
<dbReference type="Gene3D" id="3.90.1490.10">
    <property type="entry name" value="putative n-type atp pyrophosphatase, domain 2"/>
    <property type="match status" value="1"/>
</dbReference>